<gene>
    <name evidence="1" type="ORF">GCM10011349_40810</name>
</gene>
<comment type="caution">
    <text evidence="1">The sequence shown here is derived from an EMBL/GenBank/DDBJ whole genome shotgun (WGS) entry which is preliminary data.</text>
</comment>
<dbReference type="PANTHER" id="PTHR30348">
    <property type="entry name" value="UNCHARACTERIZED PROTEIN YECE"/>
    <property type="match status" value="1"/>
</dbReference>
<dbReference type="PANTHER" id="PTHR30348:SF4">
    <property type="entry name" value="DUF72 DOMAIN-CONTAINING PROTEIN"/>
    <property type="match status" value="1"/>
</dbReference>
<dbReference type="InterPro" id="IPR036520">
    <property type="entry name" value="UPF0759_sf"/>
</dbReference>
<name>A0ABQ2JYM8_9SPHN</name>
<evidence type="ECO:0008006" key="3">
    <source>
        <dbReference type="Google" id="ProtNLM"/>
    </source>
</evidence>
<protein>
    <recommendedName>
        <fullName evidence="3">DUF72 domain-containing protein</fullName>
    </recommendedName>
</protein>
<proteinExistence type="predicted"/>
<dbReference type="RefSeq" id="WP_229710609.1">
    <property type="nucleotide sequence ID" value="NZ_BMLK01000028.1"/>
</dbReference>
<sequence>MTSGTIRAGIGGWTFEPWRGTFYPDDLPKTRELEYAASHLTAIEVNGTFYSRQSPATFAKWRKAAPEGFVFALKAGRFCTQRKDLSQSGESIAKFLEQGLVELEDKLGPILWQLPATKVFDPDQMAAFFTLLPPSQDGVLLRHAIEPRHESFDDPAFFDLAREAGCAVVFADSAKYPCFSEQTGAFSYARLQGAREEEPTGYSPAELDGWADKARGWAQDGRDVFVFFINGAKVRAPAAAQALIRKLG</sequence>
<dbReference type="InterPro" id="IPR002763">
    <property type="entry name" value="DUF72"/>
</dbReference>
<accession>A0ABQ2JYM8</accession>
<reference evidence="2" key="1">
    <citation type="journal article" date="2019" name="Int. J. Syst. Evol. Microbiol.">
        <title>The Global Catalogue of Microorganisms (GCM) 10K type strain sequencing project: providing services to taxonomists for standard genome sequencing and annotation.</title>
        <authorList>
            <consortium name="The Broad Institute Genomics Platform"/>
            <consortium name="The Broad Institute Genome Sequencing Center for Infectious Disease"/>
            <person name="Wu L."/>
            <person name="Ma J."/>
        </authorList>
    </citation>
    <scope>NUCLEOTIDE SEQUENCE [LARGE SCALE GENOMIC DNA]</scope>
    <source>
        <strain evidence="2">CGMCC 1.6784</strain>
    </source>
</reference>
<dbReference type="Proteomes" id="UP000605099">
    <property type="component" value="Unassembled WGS sequence"/>
</dbReference>
<evidence type="ECO:0000313" key="2">
    <source>
        <dbReference type="Proteomes" id="UP000605099"/>
    </source>
</evidence>
<keyword evidence="2" id="KW-1185">Reference proteome</keyword>
<evidence type="ECO:0000313" key="1">
    <source>
        <dbReference type="EMBL" id="GGN59848.1"/>
    </source>
</evidence>
<dbReference type="EMBL" id="BMLK01000028">
    <property type="protein sequence ID" value="GGN59848.1"/>
    <property type="molecule type" value="Genomic_DNA"/>
</dbReference>
<organism evidence="1 2">
    <name type="scientific">Novosphingobium indicum</name>
    <dbReference type="NCBI Taxonomy" id="462949"/>
    <lineage>
        <taxon>Bacteria</taxon>
        <taxon>Pseudomonadati</taxon>
        <taxon>Pseudomonadota</taxon>
        <taxon>Alphaproteobacteria</taxon>
        <taxon>Sphingomonadales</taxon>
        <taxon>Sphingomonadaceae</taxon>
        <taxon>Novosphingobium</taxon>
    </lineage>
</organism>
<dbReference type="Gene3D" id="3.20.20.410">
    <property type="entry name" value="Protein of unknown function UPF0759"/>
    <property type="match status" value="1"/>
</dbReference>
<dbReference type="SUPFAM" id="SSF117396">
    <property type="entry name" value="TM1631-like"/>
    <property type="match status" value="1"/>
</dbReference>
<dbReference type="Pfam" id="PF01904">
    <property type="entry name" value="DUF72"/>
    <property type="match status" value="1"/>
</dbReference>